<protein>
    <recommendedName>
        <fullName evidence="1">Alpha-macroglobulin receptor-binding domain-containing protein</fullName>
    </recommendedName>
</protein>
<dbReference type="InterPro" id="IPR036595">
    <property type="entry name" value="A-macroglobulin_rcpt-bd_sf"/>
</dbReference>
<sequence>MSVVQIKMVTGTVPDRDSLDQLTANPNNKILRTDVEDNQVVCYLSE</sequence>
<dbReference type="InterPro" id="IPR009048">
    <property type="entry name" value="A-macroglobulin_rcpt-bd"/>
</dbReference>
<evidence type="ECO:0000313" key="3">
    <source>
        <dbReference type="Proteomes" id="UP000887013"/>
    </source>
</evidence>
<dbReference type="Gene3D" id="2.60.40.690">
    <property type="entry name" value="Alpha-macroglobulin, receptor-binding domain"/>
    <property type="match status" value="1"/>
</dbReference>
<dbReference type="SUPFAM" id="SSF49410">
    <property type="entry name" value="Alpha-macroglobulin receptor domain"/>
    <property type="match status" value="1"/>
</dbReference>
<reference evidence="2" key="1">
    <citation type="submission" date="2020-08" db="EMBL/GenBank/DDBJ databases">
        <title>Multicomponent nature underlies the extraordinary mechanical properties of spider dragline silk.</title>
        <authorList>
            <person name="Kono N."/>
            <person name="Nakamura H."/>
            <person name="Mori M."/>
            <person name="Yoshida Y."/>
            <person name="Ohtoshi R."/>
            <person name="Malay A.D."/>
            <person name="Moran D.A.P."/>
            <person name="Tomita M."/>
            <person name="Numata K."/>
            <person name="Arakawa K."/>
        </authorList>
    </citation>
    <scope>NUCLEOTIDE SEQUENCE</scope>
</reference>
<dbReference type="EMBL" id="BMAW01067640">
    <property type="protein sequence ID" value="GFT60791.1"/>
    <property type="molecule type" value="Genomic_DNA"/>
</dbReference>
<comment type="caution">
    <text evidence="2">The sequence shown here is derived from an EMBL/GenBank/DDBJ whole genome shotgun (WGS) entry which is preliminary data.</text>
</comment>
<dbReference type="Pfam" id="PF07677">
    <property type="entry name" value="A2M_recep"/>
    <property type="match status" value="1"/>
</dbReference>
<organism evidence="2 3">
    <name type="scientific">Nephila pilipes</name>
    <name type="common">Giant wood spider</name>
    <name type="synonym">Nephila maculata</name>
    <dbReference type="NCBI Taxonomy" id="299642"/>
    <lineage>
        <taxon>Eukaryota</taxon>
        <taxon>Metazoa</taxon>
        <taxon>Ecdysozoa</taxon>
        <taxon>Arthropoda</taxon>
        <taxon>Chelicerata</taxon>
        <taxon>Arachnida</taxon>
        <taxon>Araneae</taxon>
        <taxon>Araneomorphae</taxon>
        <taxon>Entelegynae</taxon>
        <taxon>Araneoidea</taxon>
        <taxon>Nephilidae</taxon>
        <taxon>Nephila</taxon>
    </lineage>
</organism>
<accession>A0A8X6PAS4</accession>
<proteinExistence type="predicted"/>
<evidence type="ECO:0000313" key="2">
    <source>
        <dbReference type="EMBL" id="GFT60791.1"/>
    </source>
</evidence>
<dbReference type="GO" id="GO:0005576">
    <property type="term" value="C:extracellular region"/>
    <property type="evidence" value="ECO:0007669"/>
    <property type="project" value="InterPro"/>
</dbReference>
<gene>
    <name evidence="2" type="ORF">NPIL_537531</name>
</gene>
<dbReference type="AlphaFoldDB" id="A0A8X6PAS4"/>
<keyword evidence="3" id="KW-1185">Reference proteome</keyword>
<name>A0A8X6PAS4_NEPPI</name>
<feature type="non-terminal residue" evidence="2">
    <location>
        <position position="1"/>
    </location>
</feature>
<evidence type="ECO:0000259" key="1">
    <source>
        <dbReference type="Pfam" id="PF07677"/>
    </source>
</evidence>
<dbReference type="OrthoDB" id="6423155at2759"/>
<dbReference type="Proteomes" id="UP000887013">
    <property type="component" value="Unassembled WGS sequence"/>
</dbReference>
<feature type="domain" description="Alpha-macroglobulin receptor-binding" evidence="1">
    <location>
        <begin position="1"/>
        <end position="45"/>
    </location>
</feature>